<evidence type="ECO:0000313" key="4">
    <source>
        <dbReference type="Proteomes" id="UP001595607"/>
    </source>
</evidence>
<accession>A0ABV7MEM9</accession>
<reference evidence="4" key="1">
    <citation type="journal article" date="2019" name="Int. J. Syst. Evol. Microbiol.">
        <title>The Global Catalogue of Microorganisms (GCM) 10K type strain sequencing project: providing services to taxonomists for standard genome sequencing and annotation.</title>
        <authorList>
            <consortium name="The Broad Institute Genomics Platform"/>
            <consortium name="The Broad Institute Genome Sequencing Center for Infectious Disease"/>
            <person name="Wu L."/>
            <person name="Ma J."/>
        </authorList>
    </citation>
    <scope>NUCLEOTIDE SEQUENCE [LARGE SCALE GENOMIC DNA]</scope>
    <source>
        <strain evidence="4">KCTC 22245</strain>
    </source>
</reference>
<feature type="domain" description="GOLD" evidence="2">
    <location>
        <begin position="1"/>
        <end position="142"/>
    </location>
</feature>
<keyword evidence="4" id="KW-1185">Reference proteome</keyword>
<feature type="signal peptide" evidence="1">
    <location>
        <begin position="1"/>
        <end position="21"/>
    </location>
</feature>
<gene>
    <name evidence="3" type="ORF">ACFONP_14460</name>
</gene>
<name>A0ABV7MEM9_9PROT</name>
<dbReference type="EMBL" id="JBHRVA010000003">
    <property type="protein sequence ID" value="MFC3303929.1"/>
    <property type="molecule type" value="Genomic_DNA"/>
</dbReference>
<evidence type="ECO:0000259" key="2">
    <source>
        <dbReference type="PROSITE" id="PS50866"/>
    </source>
</evidence>
<comment type="caution">
    <text evidence="3">The sequence shown here is derived from an EMBL/GenBank/DDBJ whole genome shotgun (WGS) entry which is preliminary data.</text>
</comment>
<dbReference type="Proteomes" id="UP001595607">
    <property type="component" value="Unassembled WGS sequence"/>
</dbReference>
<evidence type="ECO:0000313" key="3">
    <source>
        <dbReference type="EMBL" id="MFC3303929.1"/>
    </source>
</evidence>
<dbReference type="Pfam" id="PF14247">
    <property type="entry name" value="DUF4344"/>
    <property type="match status" value="1"/>
</dbReference>
<dbReference type="SUPFAM" id="SSF101576">
    <property type="entry name" value="Supernatant protein factor (SPF), C-terminal domain"/>
    <property type="match status" value="1"/>
</dbReference>
<proteinExistence type="predicted"/>
<keyword evidence="1" id="KW-0732">Signal</keyword>
<dbReference type="InterPro" id="IPR036598">
    <property type="entry name" value="GOLD_dom_sf"/>
</dbReference>
<sequence>MFRVVSSLLALGLSVSSWATAKVTVAERQRVPVLEETIVVQAGSTAPRSLNLSRGDIVYAGIRLSPHSTPDLSAFICPRPQYDAYLNGTQPQGCNGFWKQESGGTFQFEAPYSGEYVFFIDNTFSMFSEKHTAFNLWLEAKVPDEMRRGLEGAFQEGYDMLAEGLEFPPFDITIEPCGQINAFSNTATGDITLCGELFFEAVKDQNQGALTGIFLHELGHTLLNLWGLPNYQNEQTVDEFAAVMMVMGDMEEMAEQYIAFFAGSNTMAEAQAAESGHSPHPLSVQRMRNVAHIIDQPDEYIARWRPLIWHAPIGWSGLIVSALSASGPLERRSPVRVADIPERYAA</sequence>
<protein>
    <submittedName>
        <fullName evidence="3">DUF4344 domain-containing metallopeptidase</fullName>
    </submittedName>
</protein>
<dbReference type="RefSeq" id="WP_189577282.1">
    <property type="nucleotide sequence ID" value="NZ_BMXU01000005.1"/>
</dbReference>
<feature type="chain" id="PRO_5046988455" evidence="1">
    <location>
        <begin position="22"/>
        <end position="346"/>
    </location>
</feature>
<evidence type="ECO:0000256" key="1">
    <source>
        <dbReference type="SAM" id="SignalP"/>
    </source>
</evidence>
<organism evidence="3 4">
    <name type="scientific">Parvularcula lutaonensis</name>
    <dbReference type="NCBI Taxonomy" id="491923"/>
    <lineage>
        <taxon>Bacteria</taxon>
        <taxon>Pseudomonadati</taxon>
        <taxon>Pseudomonadota</taxon>
        <taxon>Alphaproteobacteria</taxon>
        <taxon>Parvularculales</taxon>
        <taxon>Parvularculaceae</taxon>
        <taxon>Parvularcula</taxon>
    </lineage>
</organism>
<dbReference type="InterPro" id="IPR009038">
    <property type="entry name" value="GOLD_dom"/>
</dbReference>
<dbReference type="PROSITE" id="PS50866">
    <property type="entry name" value="GOLD"/>
    <property type="match status" value="1"/>
</dbReference>
<dbReference type="InterPro" id="IPR025644">
    <property type="entry name" value="DUF4344"/>
</dbReference>